<dbReference type="InterPro" id="IPR021272">
    <property type="entry name" value="DUF2851"/>
</dbReference>
<dbReference type="Proteomes" id="UP000708576">
    <property type="component" value="Unassembled WGS sequence"/>
</dbReference>
<dbReference type="EMBL" id="JAGUCO010000003">
    <property type="protein sequence ID" value="MBS2097945.1"/>
    <property type="molecule type" value="Genomic_DNA"/>
</dbReference>
<gene>
    <name evidence="1" type="ORF">KEM10_06600</name>
</gene>
<evidence type="ECO:0000313" key="2">
    <source>
        <dbReference type="Proteomes" id="UP000708576"/>
    </source>
</evidence>
<accession>A0ABS5JSS2</accession>
<name>A0ABS5JSS2_9BACT</name>
<dbReference type="RefSeq" id="WP_212215078.1">
    <property type="nucleotide sequence ID" value="NZ_JAGUCO010000003.1"/>
</dbReference>
<keyword evidence="2" id="KW-1185">Reference proteome</keyword>
<dbReference type="Pfam" id="PF11013">
    <property type="entry name" value="DUF2851"/>
    <property type="match status" value="1"/>
</dbReference>
<reference evidence="1 2" key="1">
    <citation type="journal article" date="2015" name="Int. J. Syst. Evol. Microbiol.">
        <title>Carboxylicivirga linearis sp. nov., isolated from a sea cucumber culture pond.</title>
        <authorList>
            <person name="Wang F.Q."/>
            <person name="Zhou Y.X."/>
            <person name="Lin X.Z."/>
            <person name="Chen G.J."/>
            <person name="Du Z.J."/>
        </authorList>
    </citation>
    <scope>NUCLEOTIDE SEQUENCE [LARGE SCALE GENOMIC DNA]</scope>
    <source>
        <strain evidence="1 2">FB218</strain>
    </source>
</reference>
<comment type="caution">
    <text evidence="1">The sequence shown here is derived from an EMBL/GenBank/DDBJ whole genome shotgun (WGS) entry which is preliminary data.</text>
</comment>
<organism evidence="1 2">
    <name type="scientific">Carboxylicivirga linearis</name>
    <dbReference type="NCBI Taxonomy" id="1628157"/>
    <lineage>
        <taxon>Bacteria</taxon>
        <taxon>Pseudomonadati</taxon>
        <taxon>Bacteroidota</taxon>
        <taxon>Bacteroidia</taxon>
        <taxon>Marinilabiliales</taxon>
        <taxon>Marinilabiliaceae</taxon>
        <taxon>Carboxylicivirga</taxon>
    </lineage>
</organism>
<protein>
    <submittedName>
        <fullName evidence="1">DUF2851 family protein</fullName>
    </submittedName>
</protein>
<evidence type="ECO:0000313" key="1">
    <source>
        <dbReference type="EMBL" id="MBS2097945.1"/>
    </source>
</evidence>
<sequence length="424" mass="49286">MNEDFLHFVWQNKLFQPGNLLTTDGQKLEIIHPGIINKDAGPDFFNAKIKINNTLWAGNVEIHSAETDWYNHKHHTDGAYNNVILHVVQSGNGNTLTSSGREVPVWQMTLSDQLTAKYQSLFFNDKWIACEDQLSTIDPMVLSQWIDRILVERLEEKNELINQLLKTHKNNWDQVFFILLSRSFGFGVNGLPFEMMAKQTPLKFILKHSDNIKQTEALLFGQAGFLLNIQSKDEYTTNLQKEYEFLKHKYNLKPIEGHIWKFAKMRPSNFPTVRLAQLAMLLHQNKGSFEKILSDINAKTFVNLLNIKASDYWNNHYQLGNPSKKEAPKHLGTSSAQRILYNTVYPYLFVYFHKNNLQNRKEILVESLYKQTTEKNSITINWEKAGVKIENEAQAQSLIFLKNRYCNHKKCLNCRIGHKVLSRN</sequence>
<proteinExistence type="predicted"/>